<dbReference type="SUPFAM" id="SSF52047">
    <property type="entry name" value="RNI-like"/>
    <property type="match status" value="1"/>
</dbReference>
<reference evidence="6 7" key="1">
    <citation type="journal article" date="2022" name="Allergy">
        <title>Genome assembly and annotation of Periplaneta americana reveal a comprehensive cockroach allergen profile.</title>
        <authorList>
            <person name="Wang L."/>
            <person name="Xiong Q."/>
            <person name="Saelim N."/>
            <person name="Wang L."/>
            <person name="Nong W."/>
            <person name="Wan A.T."/>
            <person name="Shi M."/>
            <person name="Liu X."/>
            <person name="Cao Q."/>
            <person name="Hui J.H.L."/>
            <person name="Sookrung N."/>
            <person name="Leung T.F."/>
            <person name="Tungtrongchitr A."/>
            <person name="Tsui S.K.W."/>
        </authorList>
    </citation>
    <scope>NUCLEOTIDE SEQUENCE [LARGE SCALE GENOMIC DNA]</scope>
    <source>
        <strain evidence="6">PWHHKU_190912</strain>
    </source>
</reference>
<dbReference type="EMBL" id="JAJSOF020000011">
    <property type="protein sequence ID" value="KAJ4444565.1"/>
    <property type="molecule type" value="Genomic_DNA"/>
</dbReference>
<dbReference type="Proteomes" id="UP001148838">
    <property type="component" value="Unassembled WGS sequence"/>
</dbReference>
<evidence type="ECO:0000313" key="6">
    <source>
        <dbReference type="EMBL" id="KAJ4444565.1"/>
    </source>
</evidence>
<comment type="subcellular location">
    <subcellularLocation>
        <location evidence="1">Cytoplasm</location>
        <location evidence="1">Cytoskeleton</location>
        <location evidence="1">Microtubule organizing center</location>
        <location evidence="1">Centrosome</location>
    </subcellularLocation>
</comment>
<evidence type="ECO:0000256" key="1">
    <source>
        <dbReference type="ARBA" id="ARBA00004300"/>
    </source>
</evidence>
<evidence type="ECO:0000256" key="3">
    <source>
        <dbReference type="ARBA" id="ARBA00023054"/>
    </source>
</evidence>
<keyword evidence="4" id="KW-0206">Cytoskeleton</keyword>
<gene>
    <name evidence="6" type="ORF">ANN_06360</name>
</gene>
<evidence type="ECO:0008006" key="8">
    <source>
        <dbReference type="Google" id="ProtNLM"/>
    </source>
</evidence>
<dbReference type="PANTHER" id="PTHR23170">
    <property type="entry name" value="NY-REN-58 ANTIGEN"/>
    <property type="match status" value="1"/>
</dbReference>
<accession>A0ABQ8TDI3</accession>
<dbReference type="PANTHER" id="PTHR23170:SF3">
    <property type="entry name" value="LEUCINE-RICH REPEAT-CONTAINING PROTEIN 45"/>
    <property type="match status" value="1"/>
</dbReference>
<evidence type="ECO:0000256" key="5">
    <source>
        <dbReference type="SAM" id="Coils"/>
    </source>
</evidence>
<dbReference type="Gene3D" id="3.80.10.10">
    <property type="entry name" value="Ribonuclease Inhibitor"/>
    <property type="match status" value="2"/>
</dbReference>
<feature type="coiled-coil region" evidence="5">
    <location>
        <begin position="196"/>
        <end position="230"/>
    </location>
</feature>
<evidence type="ECO:0000256" key="2">
    <source>
        <dbReference type="ARBA" id="ARBA00022490"/>
    </source>
</evidence>
<keyword evidence="2" id="KW-0963">Cytoplasm</keyword>
<feature type="coiled-coil region" evidence="5">
    <location>
        <begin position="257"/>
        <end position="497"/>
    </location>
</feature>
<proteinExistence type="predicted"/>
<protein>
    <recommendedName>
        <fullName evidence="8">Leucine-rich repeat-containing protein 45</fullName>
    </recommendedName>
</protein>
<evidence type="ECO:0000313" key="7">
    <source>
        <dbReference type="Proteomes" id="UP001148838"/>
    </source>
</evidence>
<keyword evidence="7" id="KW-1185">Reference proteome</keyword>
<feature type="coiled-coil region" evidence="5">
    <location>
        <begin position="540"/>
        <end position="616"/>
    </location>
</feature>
<dbReference type="InterPro" id="IPR032675">
    <property type="entry name" value="LRR_dom_sf"/>
</dbReference>
<sequence length="663" mass="76540">MSNEVQEYSKFCQKNNIQPNEDVVAALKLAGYFFSETGELDLSRKTLSSWTWETLARIISSSMNIKTLKLSDCLIPPRGMTSLLASLSHDCSIESLDLRGNAMQANNVANLGALLRQNCVLKRLSLEWNSTGVFIDAFSQLCEGLATNSTLEVLDMKNNQLPPEAGQCLSSALKRNTCLRTLEQCAEHNSSKERLRKDCEMKTDFLKRHLRRLEEERTSEVQELSRSNEVRIREVIRDSESRVNQLESVLSERASTINMLQDRLTTMDKTLREQQEKKENLQNIIDDKDKMYEQLVEEGNKQKQEFQKYDYLVLTVTNNVRLGQKLAEKEEEIRSMIMEYEFKLAAEINSRKQVETEVSTQLEEMKRLAAENLQLNETLKTVRKKHQDSLEEERKINQELLVQIEKKCEEKLSQHEVELTLVRAKYQNQVRTLEQSKEEMERNMADLRSQLSRERIQWQDDLASAQQQAKSREIARMAQYEEKINSLREEKTSLEKQLALSHSTMTQLQQQNSSLVAELGEPQRKLSQLHEAGIIIIQYLQELSTERVAAQRLRAELSESASRLEAKKQESEKLQRQLEDLQKTVTELTAVQTSREKEHTREVDKLQTLLAQREREIQNVRYYASCEDRADEVERAGVLYSAFSKYLGGLSPSAGVSQTSLRA</sequence>
<name>A0ABQ8TDI3_PERAM</name>
<comment type="caution">
    <text evidence="6">The sequence shown here is derived from an EMBL/GenBank/DDBJ whole genome shotgun (WGS) entry which is preliminary data.</text>
</comment>
<keyword evidence="3 5" id="KW-0175">Coiled coil</keyword>
<evidence type="ECO:0000256" key="4">
    <source>
        <dbReference type="ARBA" id="ARBA00023212"/>
    </source>
</evidence>
<dbReference type="SMART" id="SM00368">
    <property type="entry name" value="LRR_RI"/>
    <property type="match status" value="4"/>
</dbReference>
<dbReference type="InterPro" id="IPR052116">
    <property type="entry name" value="Centro_Cilium_Assembly"/>
</dbReference>
<organism evidence="6 7">
    <name type="scientific">Periplaneta americana</name>
    <name type="common">American cockroach</name>
    <name type="synonym">Blatta americana</name>
    <dbReference type="NCBI Taxonomy" id="6978"/>
    <lineage>
        <taxon>Eukaryota</taxon>
        <taxon>Metazoa</taxon>
        <taxon>Ecdysozoa</taxon>
        <taxon>Arthropoda</taxon>
        <taxon>Hexapoda</taxon>
        <taxon>Insecta</taxon>
        <taxon>Pterygota</taxon>
        <taxon>Neoptera</taxon>
        <taxon>Polyneoptera</taxon>
        <taxon>Dictyoptera</taxon>
        <taxon>Blattodea</taxon>
        <taxon>Blattoidea</taxon>
        <taxon>Blattidae</taxon>
        <taxon>Blattinae</taxon>
        <taxon>Periplaneta</taxon>
    </lineage>
</organism>